<evidence type="ECO:0000313" key="13">
    <source>
        <dbReference type="EMBL" id="CAA7037594.1"/>
    </source>
</evidence>
<evidence type="ECO:0000259" key="12">
    <source>
        <dbReference type="PROSITE" id="PS51351"/>
    </source>
</evidence>
<dbReference type="GO" id="GO:0006367">
    <property type="term" value="P:transcription initiation at RNA polymerase II promoter"/>
    <property type="evidence" value="ECO:0007669"/>
    <property type="project" value="InterPro"/>
</dbReference>
<dbReference type="InterPro" id="IPR040501">
    <property type="entry name" value="TFA2_Winged_2"/>
</dbReference>
<dbReference type="FunFam" id="3.40.50.12390:FF:000001">
    <property type="entry name" value="5'-3' exoribonuclease"/>
    <property type="match status" value="1"/>
</dbReference>
<dbReference type="FunFam" id="3.40.50.12390:FF:000003">
    <property type="entry name" value="5'-3' exoribonuclease"/>
    <property type="match status" value="1"/>
</dbReference>
<feature type="region of interest" description="Disordered" evidence="10">
    <location>
        <begin position="1190"/>
        <end position="1234"/>
    </location>
</feature>
<feature type="region of interest" description="Disordered" evidence="10">
    <location>
        <begin position="412"/>
        <end position="438"/>
    </location>
</feature>
<dbReference type="Pfam" id="PF17846">
    <property type="entry name" value="XRN_M"/>
    <property type="match status" value="1"/>
</dbReference>
<evidence type="ECO:0000256" key="7">
    <source>
        <dbReference type="ARBA" id="ARBA00022833"/>
    </source>
</evidence>
<evidence type="ECO:0000259" key="11">
    <source>
        <dbReference type="PROSITE" id="PS50158"/>
    </source>
</evidence>
<dbReference type="GO" id="GO:0005634">
    <property type="term" value="C:nucleus"/>
    <property type="evidence" value="ECO:0007669"/>
    <property type="project" value="TreeGrafter"/>
</dbReference>
<dbReference type="InterPro" id="IPR027073">
    <property type="entry name" value="5_3_exoribonuclease"/>
</dbReference>
<evidence type="ECO:0000256" key="10">
    <source>
        <dbReference type="SAM" id="MobiDB-lite"/>
    </source>
</evidence>
<dbReference type="AlphaFoldDB" id="A0A6D2JET1"/>
<dbReference type="PANTHER" id="PTHR12341">
    <property type="entry name" value="5'-&gt;3' EXORIBONUCLEASE"/>
    <property type="match status" value="1"/>
</dbReference>
<dbReference type="SMART" id="SM00343">
    <property type="entry name" value="ZnF_C2HC"/>
    <property type="match status" value="1"/>
</dbReference>
<organism evidence="13 14">
    <name type="scientific">Microthlaspi erraticum</name>
    <dbReference type="NCBI Taxonomy" id="1685480"/>
    <lineage>
        <taxon>Eukaryota</taxon>
        <taxon>Viridiplantae</taxon>
        <taxon>Streptophyta</taxon>
        <taxon>Embryophyta</taxon>
        <taxon>Tracheophyta</taxon>
        <taxon>Spermatophyta</taxon>
        <taxon>Magnoliopsida</taxon>
        <taxon>eudicotyledons</taxon>
        <taxon>Gunneridae</taxon>
        <taxon>Pentapetalae</taxon>
        <taxon>rosids</taxon>
        <taxon>malvids</taxon>
        <taxon>Brassicales</taxon>
        <taxon>Brassicaceae</taxon>
        <taxon>Coluteocarpeae</taxon>
        <taxon>Microthlaspi</taxon>
    </lineage>
</organism>
<keyword evidence="5 9" id="KW-0863">Zinc-finger</keyword>
<evidence type="ECO:0000313" key="14">
    <source>
        <dbReference type="Proteomes" id="UP000467841"/>
    </source>
</evidence>
<dbReference type="SUPFAM" id="SSF57756">
    <property type="entry name" value="Retrovirus zinc finger-like domains"/>
    <property type="match status" value="1"/>
</dbReference>
<dbReference type="InterPro" id="IPR036875">
    <property type="entry name" value="Znf_CCHC_sf"/>
</dbReference>
<dbReference type="CDD" id="cd18673">
    <property type="entry name" value="PIN_XRN1-2-like"/>
    <property type="match status" value="1"/>
</dbReference>
<dbReference type="OrthoDB" id="372487at2759"/>
<feature type="compositionally biased region" description="Polar residues" evidence="10">
    <location>
        <begin position="1225"/>
        <end position="1234"/>
    </location>
</feature>
<protein>
    <submittedName>
        <fullName evidence="13">Uncharacterized protein</fullName>
    </submittedName>
</protein>
<dbReference type="GO" id="GO:0006397">
    <property type="term" value="P:mRNA processing"/>
    <property type="evidence" value="ECO:0007669"/>
    <property type="project" value="UniProtKB-KW"/>
</dbReference>
<evidence type="ECO:0000256" key="8">
    <source>
        <dbReference type="ARBA" id="ARBA00022839"/>
    </source>
</evidence>
<keyword evidence="3" id="KW-0540">Nuclease</keyword>
<keyword evidence="4" id="KW-0479">Metal-binding</keyword>
<dbReference type="PROSITE" id="PS51351">
    <property type="entry name" value="TFIIE_BETA_C"/>
    <property type="match status" value="1"/>
</dbReference>
<dbReference type="InterPro" id="IPR004859">
    <property type="entry name" value="Xrn1_N"/>
</dbReference>
<name>A0A6D2JET1_9BRAS</name>
<evidence type="ECO:0000256" key="6">
    <source>
        <dbReference type="ARBA" id="ARBA00022801"/>
    </source>
</evidence>
<proteinExistence type="inferred from homology"/>
<feature type="domain" description="CCHC-type" evidence="11">
    <location>
        <begin position="264"/>
        <end position="278"/>
    </location>
</feature>
<keyword evidence="7" id="KW-0862">Zinc</keyword>
<dbReference type="InterPro" id="IPR041412">
    <property type="entry name" value="Xrn1_helical"/>
</dbReference>
<dbReference type="Pfam" id="PF03159">
    <property type="entry name" value="XRN_N"/>
    <property type="match status" value="1"/>
</dbReference>
<evidence type="ECO:0000256" key="9">
    <source>
        <dbReference type="PROSITE-ProRule" id="PRU00047"/>
    </source>
</evidence>
<dbReference type="FunFam" id="1.25.40.1050:FF:000002">
    <property type="entry name" value="5'-3' exoribonuclease"/>
    <property type="match status" value="1"/>
</dbReference>
<sequence length="1234" mass="140233">MGVPSFYRWLIERYPLILQDVIEEEPLEIGGGATVPVDTSKPNPNGFEYDNFYLDMNGIIHPCFHPEDRPSPTTFSEVYQCMFDYLDRLFVMVRPRKLLYLAIDGVAPRAKMNQQRSRRFRAAKDAAEAAAEEERLREEFESEGKRLPPKVDSQVFDSNVITPGTSFMSTLSIALQYYIHVRLNSDPGWKKIKVILSDANVPGEGEHKIMSYIRLQKNHPGYNPNTCHCLYGLDADLIMLALATHEVHISILREVVFTPGEQDKCFLCGQVGHRAADCEGKVKRKAGEMLDKSEANVVAKKPYQFVNIWTLREYLEHDMQIPNSRLQKSLDRIIDDFIFICFFVGNDFLPHMPTLEIREGAIELLMSVYKKEFGSIASYLSNGSKLDLKNVEHFIQSVGLFENNIFQRRAQTHQRQSERFGRESRDRAQSSRRHNSGQVVQLDSVAEESDSLPPQKLLRLSMDDSVGVVDVETENSINEEELDNKEELKFKLKKLLREKSDGFSTGKSEEDKVKLGVQGWRERYYEEKFTAKSIEEMEQIRRDVVLKYTEGLCWIMHYYYHGVCSWNWFYPYHYAPFASDLKFLDKLEIKFELGSPFKPFNQLLAVLPSASAHALPDCFRTLMTDPDSPIADFYPSDFEIDMNGKRYSWQGIAKLPFIEEGRLLDAAAQAEHSLTKEEIRRNSFLCDMLFVVASHPLAELIRSLNSRTLKLRSEERGSVTEIVDPVLSEGMNGYLASCGGDSQPPCFPSPIDGMEDVLANQVICAIYKLPEDVRGSDIARPPPGVVLPKKTIQLADLKGGASLWHEDGDRRRAPAKIIKIKRFNPQGSISGDRLGMAAHRLVLQTISSLPGNSHINSEEAALCPNTVFQNSQVSKNVSLPVRGNVVRKIQPQSEQTWKKKKEHRSLQTKISAKPQNFQFHEKQLFTPPHDPSYFLYQISVKFVNKIVAEMSLSDKLNNFKKQQVKCQSTLSSIASSRAAAPPLRRPVPAAITQKPKPPDGAKFSNDTERLQLINSIRKSPVGAQIKRVIDLLFETRQAFTPELINEACHVDMKANKAVFDSMRKNPKAHYDGRRFSYKAEHNVNDKSQLLSLIYKNPDGIAVIDLKDAYPNVMEDLQALKASEDIWLLSNSQEDIAYPNDFKCEIKVHDDFKALYRDTDAPSDMMDVEKELLKNGLKAATDTAARRAAAQMQGIPMNKPKSKKKKKQEISKRTKLTNAHLPELFQSLNATSSRN</sequence>
<dbReference type="GO" id="GO:0000956">
    <property type="term" value="P:nuclear-transcribed mRNA catabolic process"/>
    <property type="evidence" value="ECO:0007669"/>
    <property type="project" value="TreeGrafter"/>
</dbReference>
<dbReference type="Pfam" id="PF00098">
    <property type="entry name" value="zf-CCHC"/>
    <property type="match status" value="1"/>
</dbReference>
<evidence type="ECO:0000256" key="3">
    <source>
        <dbReference type="ARBA" id="ARBA00022722"/>
    </source>
</evidence>
<dbReference type="InterPro" id="IPR001878">
    <property type="entry name" value="Znf_CCHC"/>
</dbReference>
<keyword evidence="2" id="KW-0507">mRNA processing</keyword>
<evidence type="ECO:0000256" key="2">
    <source>
        <dbReference type="ARBA" id="ARBA00022664"/>
    </source>
</evidence>
<dbReference type="GO" id="GO:0010587">
    <property type="term" value="P:miRNA catabolic process"/>
    <property type="evidence" value="ECO:0007669"/>
    <property type="project" value="UniProtKB-ARBA"/>
</dbReference>
<dbReference type="Pfam" id="PF18121">
    <property type="entry name" value="TFA2_Winged_2"/>
    <property type="match status" value="1"/>
</dbReference>
<dbReference type="GO" id="GO:0004534">
    <property type="term" value="F:5'-3' RNA exonuclease activity"/>
    <property type="evidence" value="ECO:0007669"/>
    <property type="project" value="TreeGrafter"/>
</dbReference>
<dbReference type="InterPro" id="IPR003166">
    <property type="entry name" value="TFIIE_bsu_DNA-bd"/>
</dbReference>
<comment type="caution">
    <text evidence="13">The sequence shown here is derived from an EMBL/GenBank/DDBJ whole genome shotgun (WGS) entry which is preliminary data.</text>
</comment>
<reference evidence="13" key="1">
    <citation type="submission" date="2020-01" db="EMBL/GenBank/DDBJ databases">
        <authorList>
            <person name="Mishra B."/>
        </authorList>
    </citation>
    <scope>NUCLEOTIDE SEQUENCE [LARGE SCALE GENOMIC DNA]</scope>
</reference>
<comment type="similarity">
    <text evidence="1">Belongs to the 5'-3' exonuclease family. XRN2/RAT1 subfamily.</text>
</comment>
<dbReference type="Gene3D" id="3.40.50.12390">
    <property type="match status" value="2"/>
</dbReference>
<gene>
    <name evidence="13" type="ORF">MERR_LOCUS24829</name>
</gene>
<feature type="domain" description="TFIIE beta" evidence="12">
    <location>
        <begin position="1009"/>
        <end position="1084"/>
    </location>
</feature>
<dbReference type="PANTHER" id="PTHR12341:SF64">
    <property type="entry name" value="5'-3' EXORIBONUCLEASE 2"/>
    <property type="match status" value="1"/>
</dbReference>
<evidence type="ECO:0000256" key="1">
    <source>
        <dbReference type="ARBA" id="ARBA00006994"/>
    </source>
</evidence>
<dbReference type="PROSITE" id="PS50158">
    <property type="entry name" value="ZF_CCHC"/>
    <property type="match status" value="1"/>
</dbReference>
<dbReference type="GO" id="GO:0003723">
    <property type="term" value="F:RNA binding"/>
    <property type="evidence" value="ECO:0007669"/>
    <property type="project" value="TreeGrafter"/>
</dbReference>
<accession>A0A6D2JET1</accession>
<keyword evidence="6" id="KW-0378">Hydrolase</keyword>
<keyword evidence="14" id="KW-1185">Reference proteome</keyword>
<dbReference type="EMBL" id="CACVBM020001178">
    <property type="protein sequence ID" value="CAA7037594.1"/>
    <property type="molecule type" value="Genomic_DNA"/>
</dbReference>
<dbReference type="Gene3D" id="1.25.40.1050">
    <property type="match status" value="1"/>
</dbReference>
<evidence type="ECO:0000256" key="5">
    <source>
        <dbReference type="ARBA" id="ARBA00022771"/>
    </source>
</evidence>
<evidence type="ECO:0000256" key="4">
    <source>
        <dbReference type="ARBA" id="ARBA00022723"/>
    </source>
</evidence>
<dbReference type="GO" id="GO:0008270">
    <property type="term" value="F:zinc ion binding"/>
    <property type="evidence" value="ECO:0007669"/>
    <property type="project" value="UniProtKB-KW"/>
</dbReference>
<dbReference type="Proteomes" id="UP000467841">
    <property type="component" value="Unassembled WGS sequence"/>
</dbReference>
<keyword evidence="8" id="KW-0269">Exonuclease</keyword>
<feature type="compositionally biased region" description="Basic and acidic residues" evidence="10">
    <location>
        <begin position="415"/>
        <end position="429"/>
    </location>
</feature>